<dbReference type="PROSITE" id="PS51409">
    <property type="entry name" value="ARGINASE_2"/>
    <property type="match status" value="1"/>
</dbReference>
<dbReference type="InterPro" id="IPR006035">
    <property type="entry name" value="Ureohydrolase"/>
</dbReference>
<sequence length="354" mass="38314">MPELIPFTHTDMASLVSVRNGETKLGQCVHLANHEHPLETILVTARAHGARFAIIGVSEDIGPRANLGRSGATDAFTTSMRQWLNLQSNRFLSGTECLVLGQVNTADLQQQTTSNTADKTDVTLGELRDAVEQLDERVIRIVSAILTAGLEPILIGGGHNNAYGLLIATYSHYQRQVAAVNLDPHSDFRLLEGRHSGNGFSYAADRGALGYYHVLGLHELKNSETNLSQLTEFGGTWHSLQQIWIRRELSLSEALVDIAAKLNDTGLPVGLELDVDAIAKMPSSASTIAGVPLLDAAHYVSYIARHCPCAYLHVAEAAPSCHEAGIEAGLRDVGQSLSELIYAYIQARTAFLTQ</sequence>
<organism evidence="6 7">
    <name type="scientific">Shewanella morhuae</name>
    <dbReference type="NCBI Taxonomy" id="365591"/>
    <lineage>
        <taxon>Bacteria</taxon>
        <taxon>Pseudomonadati</taxon>
        <taxon>Pseudomonadota</taxon>
        <taxon>Gammaproteobacteria</taxon>
        <taxon>Alteromonadales</taxon>
        <taxon>Shewanellaceae</taxon>
        <taxon>Shewanella</taxon>
    </lineage>
</organism>
<dbReference type="Pfam" id="PF00491">
    <property type="entry name" value="Arginase"/>
    <property type="match status" value="1"/>
</dbReference>
<keyword evidence="3" id="KW-0369">Histidine metabolism</keyword>
<keyword evidence="2" id="KW-0378">Hydrolase</keyword>
<evidence type="ECO:0000256" key="1">
    <source>
        <dbReference type="ARBA" id="ARBA00022723"/>
    </source>
</evidence>
<name>A0A380ALZ4_9GAMM</name>
<dbReference type="EMBL" id="UGYV01000001">
    <property type="protein sequence ID" value="SUI83689.1"/>
    <property type="molecule type" value="Genomic_DNA"/>
</dbReference>
<dbReference type="Proteomes" id="UP000255061">
    <property type="component" value="Unassembled WGS sequence"/>
</dbReference>
<dbReference type="Gene3D" id="3.40.800.10">
    <property type="entry name" value="Ureohydrolase domain"/>
    <property type="match status" value="1"/>
</dbReference>
<comment type="similarity">
    <text evidence="5">Belongs to the arginase family.</text>
</comment>
<dbReference type="CDD" id="cd09988">
    <property type="entry name" value="Formimidoylglutamase"/>
    <property type="match status" value="1"/>
</dbReference>
<evidence type="ECO:0000313" key="7">
    <source>
        <dbReference type="Proteomes" id="UP000255061"/>
    </source>
</evidence>
<keyword evidence="1" id="KW-0479">Metal-binding</keyword>
<dbReference type="InterPro" id="IPR023696">
    <property type="entry name" value="Ureohydrolase_dom_sf"/>
</dbReference>
<proteinExistence type="inferred from homology"/>
<dbReference type="PANTHER" id="PTHR11358:SF35">
    <property type="entry name" value="FORMIMIDOYLGLUTAMASE"/>
    <property type="match status" value="1"/>
</dbReference>
<evidence type="ECO:0000313" key="6">
    <source>
        <dbReference type="EMBL" id="SUI83689.1"/>
    </source>
</evidence>
<dbReference type="AlphaFoldDB" id="A0A380ALZ4"/>
<protein>
    <submittedName>
        <fullName evidence="6">Formimidoylglutamase</fullName>
    </submittedName>
</protein>
<dbReference type="GO" id="GO:0046872">
    <property type="term" value="F:metal ion binding"/>
    <property type="evidence" value="ECO:0007669"/>
    <property type="project" value="UniProtKB-KW"/>
</dbReference>
<keyword evidence="4" id="KW-0464">Manganese</keyword>
<dbReference type="PANTHER" id="PTHR11358">
    <property type="entry name" value="ARGINASE/AGMATINASE"/>
    <property type="match status" value="1"/>
</dbReference>
<dbReference type="GO" id="GO:0006547">
    <property type="term" value="P:L-histidine metabolic process"/>
    <property type="evidence" value="ECO:0007669"/>
    <property type="project" value="UniProtKB-KW"/>
</dbReference>
<accession>A0A380ALZ4</accession>
<evidence type="ECO:0000256" key="5">
    <source>
        <dbReference type="PROSITE-ProRule" id="PRU00742"/>
    </source>
</evidence>
<evidence type="ECO:0000256" key="2">
    <source>
        <dbReference type="ARBA" id="ARBA00022801"/>
    </source>
</evidence>
<evidence type="ECO:0000256" key="4">
    <source>
        <dbReference type="ARBA" id="ARBA00023211"/>
    </source>
</evidence>
<evidence type="ECO:0000256" key="3">
    <source>
        <dbReference type="ARBA" id="ARBA00022808"/>
    </source>
</evidence>
<dbReference type="GO" id="GO:0008783">
    <property type="term" value="F:agmatinase activity"/>
    <property type="evidence" value="ECO:0007669"/>
    <property type="project" value="TreeGrafter"/>
</dbReference>
<gene>
    <name evidence="6" type="ORF">NCTC10736_02626</name>
</gene>
<reference evidence="6 7" key="1">
    <citation type="submission" date="2018-06" db="EMBL/GenBank/DDBJ databases">
        <authorList>
            <consortium name="Pathogen Informatics"/>
            <person name="Doyle S."/>
        </authorList>
    </citation>
    <scope>NUCLEOTIDE SEQUENCE [LARGE SCALE GENOMIC DNA]</scope>
    <source>
        <strain evidence="6 7">NCTC10736</strain>
    </source>
</reference>
<dbReference type="GO" id="GO:0033389">
    <property type="term" value="P:putrescine biosynthetic process from arginine, via agmatine"/>
    <property type="evidence" value="ECO:0007669"/>
    <property type="project" value="TreeGrafter"/>
</dbReference>
<dbReference type="SUPFAM" id="SSF52768">
    <property type="entry name" value="Arginase/deacetylase"/>
    <property type="match status" value="1"/>
</dbReference>
<dbReference type="RefSeq" id="WP_115406437.1">
    <property type="nucleotide sequence ID" value="NZ_UGYV01000001.1"/>
</dbReference>